<name>A0AAV1UI42_9STRA</name>
<comment type="caution">
    <text evidence="1">The sequence shown here is derived from an EMBL/GenBank/DDBJ whole genome shotgun (WGS) entry which is preliminary data.</text>
</comment>
<sequence length="65" mass="7130">MPTRADPDRKSPLKLLTKKLLSVMDVVVFGSPCKVHQNPLNASLGNREALGIIAGNMKKPRGTRY</sequence>
<proteinExistence type="predicted"/>
<dbReference type="Proteomes" id="UP001162060">
    <property type="component" value="Unassembled WGS sequence"/>
</dbReference>
<dbReference type="EMBL" id="CAKLBY020000193">
    <property type="protein sequence ID" value="CAK7933090.1"/>
    <property type="molecule type" value="Genomic_DNA"/>
</dbReference>
<organism evidence="1 2">
    <name type="scientific">Peronospora matthiolae</name>
    <dbReference type="NCBI Taxonomy" id="2874970"/>
    <lineage>
        <taxon>Eukaryota</taxon>
        <taxon>Sar</taxon>
        <taxon>Stramenopiles</taxon>
        <taxon>Oomycota</taxon>
        <taxon>Peronosporomycetes</taxon>
        <taxon>Peronosporales</taxon>
        <taxon>Peronosporaceae</taxon>
        <taxon>Peronospora</taxon>
    </lineage>
</organism>
<protein>
    <submittedName>
        <fullName evidence="1">Uncharacterized protein</fullName>
    </submittedName>
</protein>
<dbReference type="AlphaFoldDB" id="A0AAV1UI42"/>
<reference evidence="1" key="1">
    <citation type="submission" date="2024-01" db="EMBL/GenBank/DDBJ databases">
        <authorList>
            <person name="Webb A."/>
        </authorList>
    </citation>
    <scope>NUCLEOTIDE SEQUENCE</scope>
    <source>
        <strain evidence="1">Pm1</strain>
    </source>
</reference>
<accession>A0AAV1UI42</accession>
<gene>
    <name evidence="1" type="ORF">PM001_LOCUS18240</name>
</gene>
<evidence type="ECO:0000313" key="1">
    <source>
        <dbReference type="EMBL" id="CAK7933090.1"/>
    </source>
</evidence>
<evidence type="ECO:0000313" key="2">
    <source>
        <dbReference type="Proteomes" id="UP001162060"/>
    </source>
</evidence>